<dbReference type="Pfam" id="PF13442">
    <property type="entry name" value="Cytochrome_CBB3"/>
    <property type="match status" value="1"/>
</dbReference>
<keyword evidence="11 16" id="KW-0408">Iron</keyword>
<evidence type="ECO:0000259" key="22">
    <source>
        <dbReference type="PROSITE" id="PS50999"/>
    </source>
</evidence>
<feature type="domain" description="Cytochrome c" evidence="23">
    <location>
        <begin position="299"/>
        <end position="377"/>
    </location>
</feature>
<evidence type="ECO:0000256" key="7">
    <source>
        <dbReference type="ARBA" id="ARBA00022723"/>
    </source>
</evidence>
<dbReference type="InterPro" id="IPR011759">
    <property type="entry name" value="Cyt_c_oxidase_su2_TM_dom"/>
</dbReference>
<evidence type="ECO:0000256" key="2">
    <source>
        <dbReference type="ARBA" id="ARBA00007866"/>
    </source>
</evidence>
<gene>
    <name evidence="24" type="ORF">KT71_04640</name>
</gene>
<comment type="catalytic activity">
    <reaction evidence="15 18">
        <text>4 Fe(II)-[cytochrome c] + O2 + 8 H(+)(in) = 4 Fe(III)-[cytochrome c] + 2 H2O + 4 H(+)(out)</text>
        <dbReference type="Rhea" id="RHEA:11436"/>
        <dbReference type="Rhea" id="RHEA-COMP:10350"/>
        <dbReference type="Rhea" id="RHEA-COMP:14399"/>
        <dbReference type="ChEBI" id="CHEBI:15377"/>
        <dbReference type="ChEBI" id="CHEBI:15378"/>
        <dbReference type="ChEBI" id="CHEBI:15379"/>
        <dbReference type="ChEBI" id="CHEBI:29033"/>
        <dbReference type="ChEBI" id="CHEBI:29034"/>
        <dbReference type="EC" id="7.1.1.9"/>
    </reaction>
</comment>
<keyword evidence="9 17" id="KW-0249">Electron transport</keyword>
<evidence type="ECO:0000256" key="13">
    <source>
        <dbReference type="ARBA" id="ARBA00023136"/>
    </source>
</evidence>
<dbReference type="GO" id="GO:0042773">
    <property type="term" value="P:ATP synthesis coupled electron transport"/>
    <property type="evidence" value="ECO:0007669"/>
    <property type="project" value="TreeGrafter"/>
</dbReference>
<evidence type="ECO:0000256" key="1">
    <source>
        <dbReference type="ARBA" id="ARBA00004141"/>
    </source>
</evidence>
<dbReference type="InterPro" id="IPR001505">
    <property type="entry name" value="Copper_CuA"/>
</dbReference>
<dbReference type="HOGENOM" id="CLU_036876_2_2_6"/>
<keyword evidence="8" id="KW-1278">Translocase</keyword>
<name>A4A925_9GAMM</name>
<dbReference type="PROSITE" id="PS50857">
    <property type="entry name" value="COX2_CUA"/>
    <property type="match status" value="1"/>
</dbReference>
<evidence type="ECO:0000256" key="18">
    <source>
        <dbReference type="RuleBase" id="RU004024"/>
    </source>
</evidence>
<feature type="domain" description="Cytochrome oxidase subunit II transmembrane region profile" evidence="22">
    <location>
        <begin position="43"/>
        <end position="138"/>
    </location>
</feature>
<protein>
    <recommendedName>
        <fullName evidence="18">Cytochrome c oxidase subunit 2</fullName>
        <ecNumber evidence="18">7.1.1.9</ecNumber>
    </recommendedName>
</protein>
<dbReference type="Pfam" id="PF02790">
    <property type="entry name" value="COX2_TM"/>
    <property type="match status" value="1"/>
</dbReference>
<keyword evidence="5 17" id="KW-0679">Respiratory chain</keyword>
<evidence type="ECO:0000256" key="15">
    <source>
        <dbReference type="ARBA" id="ARBA00047816"/>
    </source>
</evidence>
<accession>A4A925</accession>
<evidence type="ECO:0000256" key="19">
    <source>
        <dbReference type="SAM" id="Phobius"/>
    </source>
</evidence>
<evidence type="ECO:0000256" key="20">
    <source>
        <dbReference type="SAM" id="SignalP"/>
    </source>
</evidence>
<feature type="transmembrane region" description="Helical" evidence="19">
    <location>
        <begin position="110"/>
        <end position="132"/>
    </location>
</feature>
<dbReference type="SUPFAM" id="SSF46626">
    <property type="entry name" value="Cytochrome c"/>
    <property type="match status" value="1"/>
</dbReference>
<evidence type="ECO:0000259" key="21">
    <source>
        <dbReference type="PROSITE" id="PS50857"/>
    </source>
</evidence>
<dbReference type="Gene3D" id="2.60.40.420">
    <property type="entry name" value="Cupredoxins - blue copper proteins"/>
    <property type="match status" value="1"/>
</dbReference>
<comment type="cofactor">
    <cofactor evidence="18">
        <name>Cu cation</name>
        <dbReference type="ChEBI" id="CHEBI:23378"/>
    </cofactor>
    <text evidence="18">Binds a copper A center.</text>
</comment>
<dbReference type="Pfam" id="PF00116">
    <property type="entry name" value="COX2"/>
    <property type="match status" value="1"/>
</dbReference>
<proteinExistence type="inferred from homology"/>
<keyword evidence="25" id="KW-1185">Reference proteome</keyword>
<evidence type="ECO:0000256" key="3">
    <source>
        <dbReference type="ARBA" id="ARBA00022448"/>
    </source>
</evidence>
<evidence type="ECO:0000313" key="25">
    <source>
        <dbReference type="Proteomes" id="UP000019205"/>
    </source>
</evidence>
<keyword evidence="3 17" id="KW-0813">Transport</keyword>
<reference evidence="24 25" key="2">
    <citation type="journal article" date="2009" name="PLoS ONE">
        <title>The photosynthetic apparatus and its regulation in the aerobic gammaproteobacterium Congregibacter litoralis gen. nov., sp. nov.</title>
        <authorList>
            <person name="Spring S."/>
            <person name="Lunsdorf H."/>
            <person name="Fuchs B.M."/>
            <person name="Tindall B.J."/>
        </authorList>
    </citation>
    <scope>NUCLEOTIDE SEQUENCE [LARGE SCALE GENOMIC DNA]</scope>
    <source>
        <strain evidence="24">KT71</strain>
    </source>
</reference>
<evidence type="ECO:0000256" key="11">
    <source>
        <dbReference type="ARBA" id="ARBA00023004"/>
    </source>
</evidence>
<evidence type="ECO:0000256" key="6">
    <source>
        <dbReference type="ARBA" id="ARBA00022692"/>
    </source>
</evidence>
<evidence type="ECO:0000256" key="17">
    <source>
        <dbReference type="RuleBase" id="RU000456"/>
    </source>
</evidence>
<dbReference type="eggNOG" id="COG1622">
    <property type="taxonomic scope" value="Bacteria"/>
</dbReference>
<comment type="subcellular location">
    <subcellularLocation>
        <location evidence="17">Cell membrane</location>
        <topology evidence="17">Multi-pass membrane protein</topology>
    </subcellularLocation>
    <subcellularLocation>
        <location evidence="1">Membrane</location>
        <topology evidence="1">Multi-pass membrane protein</topology>
    </subcellularLocation>
</comment>
<evidence type="ECO:0000256" key="5">
    <source>
        <dbReference type="ARBA" id="ARBA00022660"/>
    </source>
</evidence>
<dbReference type="SUPFAM" id="SSF49503">
    <property type="entry name" value="Cupredoxins"/>
    <property type="match status" value="1"/>
</dbReference>
<dbReference type="Gene3D" id="1.10.287.90">
    <property type="match status" value="1"/>
</dbReference>
<dbReference type="PROSITE" id="PS50999">
    <property type="entry name" value="COX2_TM"/>
    <property type="match status" value="1"/>
</dbReference>
<evidence type="ECO:0000259" key="23">
    <source>
        <dbReference type="PROSITE" id="PS51007"/>
    </source>
</evidence>
<evidence type="ECO:0000256" key="8">
    <source>
        <dbReference type="ARBA" id="ARBA00022967"/>
    </source>
</evidence>
<keyword evidence="24" id="KW-0560">Oxidoreductase</keyword>
<dbReference type="RefSeq" id="WP_008293343.1">
    <property type="nucleotide sequence ID" value="NZ_CM002299.1"/>
</dbReference>
<dbReference type="InterPro" id="IPR036909">
    <property type="entry name" value="Cyt_c-like_dom_sf"/>
</dbReference>
<dbReference type="EMBL" id="AAOA02000002">
    <property type="protein sequence ID" value="EAQ97567.1"/>
    <property type="molecule type" value="Genomic_DNA"/>
</dbReference>
<evidence type="ECO:0000256" key="10">
    <source>
        <dbReference type="ARBA" id="ARBA00022989"/>
    </source>
</evidence>
<evidence type="ECO:0000256" key="12">
    <source>
        <dbReference type="ARBA" id="ARBA00023008"/>
    </source>
</evidence>
<dbReference type="NCBIfam" id="TIGR02866">
    <property type="entry name" value="CoxB"/>
    <property type="match status" value="1"/>
</dbReference>
<sequence>MQGTINRALAPITKQQGTAALSKLTAAIFTAMAVFAGSAHSAGNDTSSVNMSPGVTAVGQSIFDLHMIILWICVVIGVAVFAVMFYSIIYHRKSRGVVPAQFHESTKVEIAWTVVPFLILIGMAVPATSTLLEIYDFEDAEMDILVTGYQWKWKYEYLNEDGDNVTFFSNLQTPQSEIYNSADKNENYLLEVDEPVVIPVNTKVRFLVTANDVIHAWWVPELAVKKDAVPGFINETWTLAEEEGIYRGQCAELCGKDHGFMPIVVKVVSQEEYADWLGDKQEEAAQVRELMAQTFTMDELMARGKEVYDRACLACHGANGEGGVGNAIAGSAVATGELGQHLNIGINGVAGSAMQAFGGQINDVEMAAVITYQRNAFGNNMGDMVQPIDVFNYKKG</sequence>
<feature type="signal peptide" evidence="20">
    <location>
        <begin position="1"/>
        <end position="41"/>
    </location>
</feature>
<reference evidence="24 25" key="1">
    <citation type="journal article" date="2007" name="Proc. Natl. Acad. Sci. U.S.A.">
        <title>Characterization of a marine gammaproteobacterium capable of aerobic anoxygenic photosynthesis.</title>
        <authorList>
            <person name="Fuchs B.M."/>
            <person name="Spring S."/>
            <person name="Teeling H."/>
            <person name="Quast C."/>
            <person name="Wulf J."/>
            <person name="Schattenhofer M."/>
            <person name="Yan S."/>
            <person name="Ferriera S."/>
            <person name="Johnson J."/>
            <person name="Glockner F.O."/>
            <person name="Amann R."/>
        </authorList>
    </citation>
    <scope>NUCLEOTIDE SEQUENCE [LARGE SCALE GENOMIC DNA]</scope>
    <source>
        <strain evidence="24">KT71</strain>
    </source>
</reference>
<dbReference type="PANTHER" id="PTHR22888">
    <property type="entry name" value="CYTOCHROME C OXIDASE, SUBUNIT II"/>
    <property type="match status" value="1"/>
</dbReference>
<dbReference type="GO" id="GO:0004129">
    <property type="term" value="F:cytochrome-c oxidase activity"/>
    <property type="evidence" value="ECO:0007669"/>
    <property type="project" value="UniProtKB-EC"/>
</dbReference>
<feature type="transmembrane region" description="Helical" evidence="19">
    <location>
        <begin position="65"/>
        <end position="89"/>
    </location>
</feature>
<dbReference type="PRINTS" id="PR01166">
    <property type="entry name" value="CYCOXIDASEII"/>
</dbReference>
<dbReference type="PROSITE" id="PS00078">
    <property type="entry name" value="COX2"/>
    <property type="match status" value="1"/>
</dbReference>
<dbReference type="InterPro" id="IPR008972">
    <property type="entry name" value="Cupredoxin"/>
</dbReference>
<keyword evidence="20" id="KW-0732">Signal</keyword>
<dbReference type="InterPro" id="IPR014222">
    <property type="entry name" value="Cyt_c_oxidase_su2"/>
</dbReference>
<evidence type="ECO:0000256" key="16">
    <source>
        <dbReference type="PROSITE-ProRule" id="PRU00433"/>
    </source>
</evidence>
<organism evidence="24 25">
    <name type="scientific">Congregibacter litoralis KT71</name>
    <dbReference type="NCBI Taxonomy" id="314285"/>
    <lineage>
        <taxon>Bacteria</taxon>
        <taxon>Pseudomonadati</taxon>
        <taxon>Pseudomonadota</taxon>
        <taxon>Gammaproteobacteria</taxon>
        <taxon>Cellvibrionales</taxon>
        <taxon>Halieaceae</taxon>
        <taxon>Congregibacter</taxon>
    </lineage>
</organism>
<feature type="domain" description="Cytochrome oxidase subunit II copper A binding" evidence="21">
    <location>
        <begin position="139"/>
        <end position="279"/>
    </location>
</feature>
<keyword evidence="10 19" id="KW-1133">Transmembrane helix</keyword>
<comment type="caution">
    <text evidence="24">The sequence shown here is derived from an EMBL/GenBank/DDBJ whole genome shotgun (WGS) entry which is preliminary data.</text>
</comment>
<dbReference type="AlphaFoldDB" id="A4A925"/>
<keyword evidence="12 18" id="KW-0186">Copper</keyword>
<dbReference type="GO" id="GO:0016491">
    <property type="term" value="F:oxidoreductase activity"/>
    <property type="evidence" value="ECO:0007669"/>
    <property type="project" value="UniProtKB-KW"/>
</dbReference>
<keyword evidence="7 16" id="KW-0479">Metal-binding</keyword>
<dbReference type="GO" id="GO:0020037">
    <property type="term" value="F:heme binding"/>
    <property type="evidence" value="ECO:0007669"/>
    <property type="project" value="InterPro"/>
</dbReference>
<evidence type="ECO:0000256" key="9">
    <source>
        <dbReference type="ARBA" id="ARBA00022982"/>
    </source>
</evidence>
<keyword evidence="6 17" id="KW-0812">Transmembrane</keyword>
<dbReference type="PROSITE" id="PS51007">
    <property type="entry name" value="CYTC"/>
    <property type="match status" value="1"/>
</dbReference>
<dbReference type="InterPro" id="IPR002429">
    <property type="entry name" value="CcO_II-like_C"/>
</dbReference>
<comment type="similarity">
    <text evidence="2 17">Belongs to the cytochrome c oxidase subunit 2 family.</text>
</comment>
<dbReference type="InterPro" id="IPR009056">
    <property type="entry name" value="Cyt_c-like_dom"/>
</dbReference>
<dbReference type="GO" id="GO:0005886">
    <property type="term" value="C:plasma membrane"/>
    <property type="evidence" value="ECO:0007669"/>
    <property type="project" value="UniProtKB-SubCell"/>
</dbReference>
<dbReference type="GO" id="GO:0005507">
    <property type="term" value="F:copper ion binding"/>
    <property type="evidence" value="ECO:0007669"/>
    <property type="project" value="InterPro"/>
</dbReference>
<keyword evidence="13 19" id="KW-0472">Membrane</keyword>
<comment type="function">
    <text evidence="14 18">Subunits I and II form the functional core of the enzyme complex. Electrons originating in cytochrome c are transferred via heme a and Cu(A) to the binuclear center formed by heme a3 and Cu(B).</text>
</comment>
<dbReference type="STRING" id="314285.KT71_04640"/>
<dbReference type="Proteomes" id="UP000019205">
    <property type="component" value="Chromosome"/>
</dbReference>
<dbReference type="Gene3D" id="1.10.760.10">
    <property type="entry name" value="Cytochrome c-like domain"/>
    <property type="match status" value="1"/>
</dbReference>
<evidence type="ECO:0000256" key="14">
    <source>
        <dbReference type="ARBA" id="ARBA00024688"/>
    </source>
</evidence>
<evidence type="ECO:0000256" key="4">
    <source>
        <dbReference type="ARBA" id="ARBA00022617"/>
    </source>
</evidence>
<dbReference type="SUPFAM" id="SSF81464">
    <property type="entry name" value="Cytochrome c oxidase subunit II-like, transmembrane region"/>
    <property type="match status" value="1"/>
</dbReference>
<dbReference type="InterPro" id="IPR045187">
    <property type="entry name" value="CcO_II"/>
</dbReference>
<evidence type="ECO:0000313" key="24">
    <source>
        <dbReference type="EMBL" id="EAQ97567.1"/>
    </source>
</evidence>
<dbReference type="PANTHER" id="PTHR22888:SF9">
    <property type="entry name" value="CYTOCHROME C OXIDASE SUBUNIT 2"/>
    <property type="match status" value="1"/>
</dbReference>
<feature type="chain" id="PRO_5002664481" description="Cytochrome c oxidase subunit 2" evidence="20">
    <location>
        <begin position="42"/>
        <end position="396"/>
    </location>
</feature>
<keyword evidence="4 16" id="KW-0349">Heme</keyword>
<dbReference type="EC" id="7.1.1.9" evidence="18"/>
<dbReference type="InterPro" id="IPR036257">
    <property type="entry name" value="Cyt_c_oxidase_su2_TM_sf"/>
</dbReference>